<evidence type="ECO:0000259" key="2">
    <source>
        <dbReference type="Pfam" id="PF00561"/>
    </source>
</evidence>
<accession>A0A1Q5Q922</accession>
<dbReference type="AlphaFoldDB" id="A0A1Q5Q922"/>
<sequence length="469" mass="51343">MPIVSASLGALRSIIIQVVGFLFMIYYWILTVLSGAFLRKPTAEYNSELALARDNLWNLSKQPFGLHHRFLSLRDGYKFHYVTNTIASASLSAAASTRPLVIFLHGFPDSWAVWRHILASPWLRESSNLVAVDLPGYGGSDLLERYSATEVHERLTEFIIALRELYGIDDYTNDIQARVIIVGHDWGCGIAMRLAAEAPQLADRFILSNGPLVSSCTLSLSFMIVILRNRKALHTIKPIIRQVKSSGYVFALQLPRPIVRVQGSGGNGALLRMIHEMAHGTAGTPSAKDIAESVASSLGPGSAQDWREDTVNLEMQYSKAVVRQGSSEKFVSMTNYYRHGISAGHWDKSVETVAALYSIGRGSEIRRKSSHAGVFDEGPEGSLKSKATIVWGLSDDAIDPQLGLDGIADYLFKDSQVIVLPRAQHHTIVEKEGRAAVQKVIEWAVAGEEGDVAVVAKAAYPGATVTVRT</sequence>
<dbReference type="EMBL" id="LFMY01000005">
    <property type="protein sequence ID" value="OKL60614.1"/>
    <property type="molecule type" value="Genomic_DNA"/>
</dbReference>
<name>A0A1Q5Q922_TALAT</name>
<feature type="transmembrane region" description="Helical" evidence="1">
    <location>
        <begin position="14"/>
        <end position="38"/>
    </location>
</feature>
<dbReference type="STRING" id="1441469.A0A1Q5Q922"/>
<keyword evidence="4" id="KW-1185">Reference proteome</keyword>
<dbReference type="OrthoDB" id="6431331at2759"/>
<keyword evidence="1" id="KW-1133">Transmembrane helix</keyword>
<keyword evidence="1" id="KW-0472">Membrane</keyword>
<comment type="caution">
    <text evidence="3">The sequence shown here is derived from an EMBL/GenBank/DDBJ whole genome shotgun (WGS) entry which is preliminary data.</text>
</comment>
<evidence type="ECO:0000313" key="3">
    <source>
        <dbReference type="EMBL" id="OKL60614.1"/>
    </source>
</evidence>
<gene>
    <name evidence="3" type="ORF">UA08_04188</name>
</gene>
<organism evidence="3 4">
    <name type="scientific">Talaromyces atroroseus</name>
    <dbReference type="NCBI Taxonomy" id="1441469"/>
    <lineage>
        <taxon>Eukaryota</taxon>
        <taxon>Fungi</taxon>
        <taxon>Dikarya</taxon>
        <taxon>Ascomycota</taxon>
        <taxon>Pezizomycotina</taxon>
        <taxon>Eurotiomycetes</taxon>
        <taxon>Eurotiomycetidae</taxon>
        <taxon>Eurotiales</taxon>
        <taxon>Trichocomaceae</taxon>
        <taxon>Talaromyces</taxon>
        <taxon>Talaromyces sect. Trachyspermi</taxon>
    </lineage>
</organism>
<dbReference type="GeneID" id="31003943"/>
<dbReference type="Pfam" id="PF00561">
    <property type="entry name" value="Abhydrolase_1"/>
    <property type="match status" value="1"/>
</dbReference>
<dbReference type="RefSeq" id="XP_020120735.1">
    <property type="nucleotide sequence ID" value="XM_020266483.1"/>
</dbReference>
<keyword evidence="1" id="KW-0812">Transmembrane</keyword>
<evidence type="ECO:0000256" key="1">
    <source>
        <dbReference type="SAM" id="Phobius"/>
    </source>
</evidence>
<protein>
    <recommendedName>
        <fullName evidence="2">AB hydrolase-1 domain-containing protein</fullName>
    </recommendedName>
</protein>
<dbReference type="Proteomes" id="UP000214365">
    <property type="component" value="Unassembled WGS sequence"/>
</dbReference>
<feature type="domain" description="AB hydrolase-1" evidence="2">
    <location>
        <begin position="99"/>
        <end position="214"/>
    </location>
</feature>
<dbReference type="Gene3D" id="3.40.50.1820">
    <property type="entry name" value="alpha/beta hydrolase"/>
    <property type="match status" value="1"/>
</dbReference>
<proteinExistence type="predicted"/>
<evidence type="ECO:0000313" key="4">
    <source>
        <dbReference type="Proteomes" id="UP000214365"/>
    </source>
</evidence>
<dbReference type="InterPro" id="IPR000073">
    <property type="entry name" value="AB_hydrolase_1"/>
</dbReference>
<dbReference type="SUPFAM" id="SSF53474">
    <property type="entry name" value="alpha/beta-Hydrolases"/>
    <property type="match status" value="1"/>
</dbReference>
<dbReference type="PANTHER" id="PTHR43689:SF8">
    <property type="entry name" value="ALPHA_BETA-HYDROLASES SUPERFAMILY PROTEIN"/>
    <property type="match status" value="1"/>
</dbReference>
<dbReference type="PANTHER" id="PTHR43689">
    <property type="entry name" value="HYDROLASE"/>
    <property type="match status" value="1"/>
</dbReference>
<reference evidence="3 4" key="1">
    <citation type="submission" date="2015-06" db="EMBL/GenBank/DDBJ databases">
        <title>Talaromyces atroroseus IBT 11181 draft genome.</title>
        <authorList>
            <person name="Rasmussen K.B."/>
            <person name="Rasmussen S."/>
            <person name="Petersen B."/>
            <person name="Sicheritz-Ponten T."/>
            <person name="Mortensen U.H."/>
            <person name="Thrane U."/>
        </authorList>
    </citation>
    <scope>NUCLEOTIDE SEQUENCE [LARGE SCALE GENOMIC DNA]</scope>
    <source>
        <strain evidence="3 4">IBT 11181</strain>
    </source>
</reference>
<dbReference type="InterPro" id="IPR029058">
    <property type="entry name" value="AB_hydrolase_fold"/>
</dbReference>